<proteinExistence type="predicted"/>
<dbReference type="Proteomes" id="UP000198781">
    <property type="component" value="Unassembled WGS sequence"/>
</dbReference>
<dbReference type="GO" id="GO:0006788">
    <property type="term" value="P:heme oxidation"/>
    <property type="evidence" value="ECO:0007669"/>
    <property type="project" value="InterPro"/>
</dbReference>
<dbReference type="EMBL" id="FMZC01000001">
    <property type="protein sequence ID" value="SDC18658.1"/>
    <property type="molecule type" value="Genomic_DNA"/>
</dbReference>
<keyword evidence="2" id="KW-1185">Reference proteome</keyword>
<name>A0A1G6JJ29_9BURK</name>
<evidence type="ECO:0000313" key="2">
    <source>
        <dbReference type="Proteomes" id="UP000198781"/>
    </source>
</evidence>
<protein>
    <submittedName>
        <fullName evidence="1">Heme oxygenase</fullName>
    </submittedName>
</protein>
<organism evidence="1 2">
    <name type="scientific">Paracidovorax valerianellae</name>
    <dbReference type="NCBI Taxonomy" id="187868"/>
    <lineage>
        <taxon>Bacteria</taxon>
        <taxon>Pseudomonadati</taxon>
        <taxon>Pseudomonadota</taxon>
        <taxon>Betaproteobacteria</taxon>
        <taxon>Burkholderiales</taxon>
        <taxon>Comamonadaceae</taxon>
        <taxon>Paracidovorax</taxon>
    </lineage>
</organism>
<accession>A0A1G6JJ29</accession>
<dbReference type="RefSeq" id="WP_092739772.1">
    <property type="nucleotide sequence ID" value="NZ_FMZC01000001.1"/>
</dbReference>
<dbReference type="GO" id="GO:0004392">
    <property type="term" value="F:heme oxygenase (decyclizing) activity"/>
    <property type="evidence" value="ECO:0007669"/>
    <property type="project" value="InterPro"/>
</dbReference>
<dbReference type="InterPro" id="IPR016053">
    <property type="entry name" value="Haem_Oase-like"/>
</dbReference>
<dbReference type="InterPro" id="IPR016084">
    <property type="entry name" value="Haem_Oase-like_multi-hlx"/>
</dbReference>
<dbReference type="Pfam" id="PF01126">
    <property type="entry name" value="Heme_oxygenase"/>
    <property type="match status" value="1"/>
</dbReference>
<dbReference type="CDD" id="cd19166">
    <property type="entry name" value="HemeO-bac"/>
    <property type="match status" value="1"/>
</dbReference>
<dbReference type="Gene3D" id="1.20.910.10">
    <property type="entry name" value="Heme oxygenase-like"/>
    <property type="match status" value="1"/>
</dbReference>
<reference evidence="1 2" key="1">
    <citation type="submission" date="2016-10" db="EMBL/GenBank/DDBJ databases">
        <authorList>
            <person name="de Groot N.N."/>
        </authorList>
    </citation>
    <scope>NUCLEOTIDE SEQUENCE [LARGE SCALE GENOMIC DNA]</scope>
    <source>
        <strain evidence="1 2">DSM 16619</strain>
    </source>
</reference>
<dbReference type="OrthoDB" id="114943at2"/>
<dbReference type="AlphaFoldDB" id="A0A1G6JJ29"/>
<dbReference type="STRING" id="187868.SAMN05192589_101414"/>
<sequence length="219" mass="23928">MSQRFPLLPGAPAPETDCLAALRLATKELHARLDASLPLGRDEATLEDYRHHTLAVSAWLMALHPYLSTLEPLAPGFRFADPARLDALQQDARDAPGGHSSLDADEARISDCTHTLADRAFTESGTARQTAVCWGLAYVVEGSQLGGQLLYRRLGPRLAPHPLRYLQGAGLDTGARWKRFTTLLNANVHSEFDVRMACAGARAGFEGLQREFQEHGVFA</sequence>
<evidence type="ECO:0000313" key="1">
    <source>
        <dbReference type="EMBL" id="SDC18658.1"/>
    </source>
</evidence>
<dbReference type="SUPFAM" id="SSF48613">
    <property type="entry name" value="Heme oxygenase-like"/>
    <property type="match status" value="1"/>
</dbReference>
<gene>
    <name evidence="1" type="ORF">SAMN05192589_101414</name>
</gene>